<keyword evidence="8" id="KW-1185">Reference proteome</keyword>
<dbReference type="SMART" id="SM00353">
    <property type="entry name" value="HLH"/>
    <property type="match status" value="1"/>
</dbReference>
<feature type="domain" description="BHLH" evidence="6">
    <location>
        <begin position="209"/>
        <end position="258"/>
    </location>
</feature>
<dbReference type="GO" id="GO:0046983">
    <property type="term" value="F:protein dimerization activity"/>
    <property type="evidence" value="ECO:0007669"/>
    <property type="project" value="InterPro"/>
</dbReference>
<sequence>MEEFVELVWENDEIVRRRPSTFVLSQRGSTVAAVGGDEGRMLYKKIDHHQTNTTPTRNVFELFSSPTQTQHRQLASADHSDHRQRPPLLNLIKTSTSPHDHHQQPKTVKPPLPVDHAMYLVPDDHDHDDRQTSVLDQDHQNYSYASCNHSQNQEEALVPSINSGGASNVHHLPNALHGVEQEQEQDQEPLTLTKRVPPLRATRAKRDSPATRLHSLSERRRRDKISKKMRTLQALIPNCNKADKASILDDAIVYLKALQLQVQMMSTRTGLNLTNPMVLPNNGALVPHLSYFSPMPPITSRLGVQMFGFPVPASQPSFMPWHVPPSLHVPSLQTPFTYSTQNN</sequence>
<evidence type="ECO:0000256" key="4">
    <source>
        <dbReference type="ARBA" id="ARBA00023242"/>
    </source>
</evidence>
<dbReference type="AlphaFoldDB" id="A0A2P5B3B5"/>
<comment type="caution">
    <text evidence="7">The sequence shown here is derived from an EMBL/GenBank/DDBJ whole genome shotgun (WGS) entry which is preliminary data.</text>
</comment>
<dbReference type="SUPFAM" id="SSF47459">
    <property type="entry name" value="HLH, helix-loop-helix DNA-binding domain"/>
    <property type="match status" value="1"/>
</dbReference>
<organism evidence="7 8">
    <name type="scientific">Parasponia andersonii</name>
    <name type="common">Sponia andersonii</name>
    <dbReference type="NCBI Taxonomy" id="3476"/>
    <lineage>
        <taxon>Eukaryota</taxon>
        <taxon>Viridiplantae</taxon>
        <taxon>Streptophyta</taxon>
        <taxon>Embryophyta</taxon>
        <taxon>Tracheophyta</taxon>
        <taxon>Spermatophyta</taxon>
        <taxon>Magnoliopsida</taxon>
        <taxon>eudicotyledons</taxon>
        <taxon>Gunneridae</taxon>
        <taxon>Pentapetalae</taxon>
        <taxon>rosids</taxon>
        <taxon>fabids</taxon>
        <taxon>Rosales</taxon>
        <taxon>Cannabaceae</taxon>
        <taxon>Parasponia</taxon>
    </lineage>
</organism>
<comment type="subcellular location">
    <subcellularLocation>
        <location evidence="1">Nucleus</location>
    </subcellularLocation>
</comment>
<protein>
    <submittedName>
        <fullName evidence="7">Basic helix-loop-helix transcription factor</fullName>
    </submittedName>
</protein>
<keyword evidence="2" id="KW-0805">Transcription regulation</keyword>
<evidence type="ECO:0000256" key="1">
    <source>
        <dbReference type="ARBA" id="ARBA00004123"/>
    </source>
</evidence>
<dbReference type="PROSITE" id="PS50888">
    <property type="entry name" value="BHLH"/>
    <property type="match status" value="1"/>
</dbReference>
<dbReference type="PANTHER" id="PTHR46807:SF5">
    <property type="entry name" value="HELIX LOOP HELIX DNA-BINDING DOMAIN PROTEIN"/>
    <property type="match status" value="1"/>
</dbReference>
<gene>
    <name evidence="7" type="primary">PanBHLH1</name>
    <name evidence="7" type="ORF">PanWU01x14_275890</name>
</gene>
<dbReference type="GO" id="GO:0003700">
    <property type="term" value="F:DNA-binding transcription factor activity"/>
    <property type="evidence" value="ECO:0007669"/>
    <property type="project" value="InterPro"/>
</dbReference>
<name>A0A2P5B3B5_PARAD</name>
<feature type="region of interest" description="Disordered" evidence="5">
    <location>
        <begin position="66"/>
        <end position="85"/>
    </location>
</feature>
<dbReference type="STRING" id="3476.A0A2P5B3B5"/>
<dbReference type="OrthoDB" id="690068at2759"/>
<dbReference type="CDD" id="cd11445">
    <property type="entry name" value="bHLH_AtPIF_like"/>
    <property type="match status" value="1"/>
</dbReference>
<keyword evidence="4" id="KW-0539">Nucleus</keyword>
<dbReference type="InterPro" id="IPR044273">
    <property type="entry name" value="PIF3-like"/>
</dbReference>
<dbReference type="PANTHER" id="PTHR46807">
    <property type="entry name" value="TRANSCRIPTION FACTOR PIF3"/>
    <property type="match status" value="1"/>
</dbReference>
<proteinExistence type="predicted"/>
<evidence type="ECO:0000256" key="2">
    <source>
        <dbReference type="ARBA" id="ARBA00023015"/>
    </source>
</evidence>
<dbReference type="InterPro" id="IPR011598">
    <property type="entry name" value="bHLH_dom"/>
</dbReference>
<reference evidence="8" key="1">
    <citation type="submission" date="2016-06" db="EMBL/GenBank/DDBJ databases">
        <title>Parallel loss of symbiosis genes in relatives of nitrogen-fixing non-legume Parasponia.</title>
        <authorList>
            <person name="Van Velzen R."/>
            <person name="Holmer R."/>
            <person name="Bu F."/>
            <person name="Rutten L."/>
            <person name="Van Zeijl A."/>
            <person name="Liu W."/>
            <person name="Santuari L."/>
            <person name="Cao Q."/>
            <person name="Sharma T."/>
            <person name="Shen D."/>
            <person name="Roswanjaya Y."/>
            <person name="Wardhani T."/>
            <person name="Kalhor M.S."/>
            <person name="Jansen J."/>
            <person name="Van den Hoogen J."/>
            <person name="Gungor B."/>
            <person name="Hartog M."/>
            <person name="Hontelez J."/>
            <person name="Verver J."/>
            <person name="Yang W.-C."/>
            <person name="Schijlen E."/>
            <person name="Repin R."/>
            <person name="Schilthuizen M."/>
            <person name="Schranz E."/>
            <person name="Heidstra R."/>
            <person name="Miyata K."/>
            <person name="Fedorova E."/>
            <person name="Kohlen W."/>
            <person name="Bisseling T."/>
            <person name="Smit S."/>
            <person name="Geurts R."/>
        </authorList>
    </citation>
    <scope>NUCLEOTIDE SEQUENCE [LARGE SCALE GENOMIC DNA]</scope>
    <source>
        <strain evidence="8">cv. WU1-14</strain>
    </source>
</reference>
<evidence type="ECO:0000313" key="8">
    <source>
        <dbReference type="Proteomes" id="UP000237105"/>
    </source>
</evidence>
<evidence type="ECO:0000256" key="5">
    <source>
        <dbReference type="SAM" id="MobiDB-lite"/>
    </source>
</evidence>
<feature type="region of interest" description="Disordered" evidence="5">
    <location>
        <begin position="91"/>
        <end position="113"/>
    </location>
</feature>
<dbReference type="GO" id="GO:0010017">
    <property type="term" value="P:red or far-red light signaling pathway"/>
    <property type="evidence" value="ECO:0007669"/>
    <property type="project" value="UniProtKB-ARBA"/>
</dbReference>
<evidence type="ECO:0000259" key="6">
    <source>
        <dbReference type="PROSITE" id="PS50888"/>
    </source>
</evidence>
<dbReference type="Gene3D" id="4.10.280.10">
    <property type="entry name" value="Helix-loop-helix DNA-binding domain"/>
    <property type="match status" value="1"/>
</dbReference>
<accession>A0A2P5B3B5</accession>
<dbReference type="Proteomes" id="UP000237105">
    <property type="component" value="Unassembled WGS sequence"/>
</dbReference>
<dbReference type="InterPro" id="IPR036638">
    <property type="entry name" value="HLH_DNA-bd_sf"/>
</dbReference>
<dbReference type="EMBL" id="JXTB01000375">
    <property type="protein sequence ID" value="PON43246.1"/>
    <property type="molecule type" value="Genomic_DNA"/>
</dbReference>
<dbReference type="InterPro" id="IPR047265">
    <property type="entry name" value="PIF1-like_bHLH"/>
</dbReference>
<evidence type="ECO:0000313" key="7">
    <source>
        <dbReference type="EMBL" id="PON43246.1"/>
    </source>
</evidence>
<dbReference type="Pfam" id="PF00010">
    <property type="entry name" value="HLH"/>
    <property type="match status" value="1"/>
</dbReference>
<evidence type="ECO:0000256" key="3">
    <source>
        <dbReference type="ARBA" id="ARBA00023163"/>
    </source>
</evidence>
<dbReference type="GO" id="GO:0005634">
    <property type="term" value="C:nucleus"/>
    <property type="evidence" value="ECO:0007669"/>
    <property type="project" value="UniProtKB-SubCell"/>
</dbReference>
<keyword evidence="3" id="KW-0804">Transcription</keyword>